<dbReference type="InterPro" id="IPR034158">
    <property type="entry name" value="SF3B4_RRM1"/>
</dbReference>
<feature type="domain" description="RRM" evidence="6">
    <location>
        <begin position="9"/>
        <end position="88"/>
    </location>
</feature>
<evidence type="ECO:0000256" key="5">
    <source>
        <dbReference type="PROSITE-ProRule" id="PRU00176"/>
    </source>
</evidence>
<dbReference type="GO" id="GO:0005686">
    <property type="term" value="C:U2 snRNP"/>
    <property type="evidence" value="ECO:0007669"/>
    <property type="project" value="UniProtKB-ARBA"/>
</dbReference>
<dbReference type="GO" id="GO:0003723">
    <property type="term" value="F:RNA binding"/>
    <property type="evidence" value="ECO:0007669"/>
    <property type="project" value="UniProtKB-UniRule"/>
</dbReference>
<dbReference type="Pfam" id="PF00076">
    <property type="entry name" value="RRM_1"/>
    <property type="match status" value="2"/>
</dbReference>
<dbReference type="PROSITE" id="PS50102">
    <property type="entry name" value="RRM"/>
    <property type="match status" value="2"/>
</dbReference>
<dbReference type="InterPro" id="IPR000504">
    <property type="entry name" value="RRM_dom"/>
</dbReference>
<reference evidence="7 8" key="1">
    <citation type="journal article" date="2019" name="BMC Genomics">
        <title>Chromosome level assembly and comparative genome analysis confirm lager-brewing yeasts originated from a single hybridization.</title>
        <authorList>
            <person name="Salazar A.N."/>
            <person name="Gorter de Vries A.R."/>
            <person name="van den Broek M."/>
            <person name="Brouwers N."/>
            <person name="de la Torre Cortes P."/>
            <person name="Kuijpers N.G.A."/>
            <person name="Daran J.G."/>
            <person name="Abeel T."/>
        </authorList>
    </citation>
    <scope>NUCLEOTIDE SEQUENCE [LARGE SCALE GENOMIC DNA]</scope>
    <source>
        <strain evidence="7 8">CBS 1483</strain>
    </source>
</reference>
<evidence type="ECO:0000256" key="2">
    <source>
        <dbReference type="ARBA" id="ARBA00022737"/>
    </source>
</evidence>
<keyword evidence="4" id="KW-0539">Nucleus</keyword>
<evidence type="ECO:0000256" key="3">
    <source>
        <dbReference type="ARBA" id="ARBA00022884"/>
    </source>
</evidence>
<accession>A0A6C1E1J9</accession>
<protein>
    <submittedName>
        <fullName evidence="7">U2-snRNP associated splicing factor</fullName>
    </submittedName>
</protein>
<keyword evidence="8" id="KW-1185">Reference proteome</keyword>
<dbReference type="GO" id="GO:0005730">
    <property type="term" value="C:nucleolus"/>
    <property type="evidence" value="ECO:0007669"/>
    <property type="project" value="TreeGrafter"/>
</dbReference>
<dbReference type="SMR" id="A0A6C1E1J9"/>
<dbReference type="PANTHER" id="PTHR48030">
    <property type="entry name" value="SPLICING FACTOR 3B SUBUNIT 4"/>
    <property type="match status" value="1"/>
</dbReference>
<evidence type="ECO:0000256" key="1">
    <source>
        <dbReference type="ARBA" id="ARBA00004123"/>
    </source>
</evidence>
<dbReference type="Gene3D" id="3.30.70.330">
    <property type="match status" value="2"/>
</dbReference>
<dbReference type="GO" id="GO:0048026">
    <property type="term" value="P:positive regulation of mRNA splicing, via spliceosome"/>
    <property type="evidence" value="ECO:0007669"/>
    <property type="project" value="TreeGrafter"/>
</dbReference>
<dbReference type="InterPro" id="IPR052084">
    <property type="entry name" value="SF3B4_spliceosome_assoc"/>
</dbReference>
<dbReference type="CDD" id="cd12334">
    <property type="entry name" value="RRM1_SF3B4"/>
    <property type="match status" value="1"/>
</dbReference>
<proteinExistence type="predicted"/>
<dbReference type="SUPFAM" id="SSF54928">
    <property type="entry name" value="RNA-binding domain, RBD"/>
    <property type="match status" value="1"/>
</dbReference>
<evidence type="ECO:0000313" key="8">
    <source>
        <dbReference type="Proteomes" id="UP000501346"/>
    </source>
</evidence>
<name>A0A6C1E1J9_SACPS</name>
<dbReference type="FunFam" id="3.30.70.330:FF:000895">
    <property type="entry name" value="Hsh49p"/>
    <property type="match status" value="1"/>
</dbReference>
<sequence>MNYSADSGNTVYVGNIDPRITKEQLYELFIQINPVLRIKYPKDKVLQAYQGYAFIEFYNQGDAQYAIKIMNNTVRLYDRLIKVRQVTNSTGTTNLPSNISKDMILPIAKLFIKNLADSIDSDQLVKIFNKFGKLIREPEIFYLSNGKLKCAYVYFEDFEKADLAIKSLNNQLVANNRITVDYAFKENGKGNAKYGDDVDRLLNKEALKHNMLK</sequence>
<dbReference type="GO" id="GO:0071011">
    <property type="term" value="C:precatalytic spliceosome"/>
    <property type="evidence" value="ECO:0007669"/>
    <property type="project" value="TreeGrafter"/>
</dbReference>
<comment type="subcellular location">
    <subcellularLocation>
        <location evidence="1">Nucleus</location>
    </subcellularLocation>
</comment>
<keyword evidence="2" id="KW-0677">Repeat</keyword>
<dbReference type="OrthoDB" id="10259687at2759"/>
<dbReference type="SMART" id="SM00360">
    <property type="entry name" value="RRM"/>
    <property type="match status" value="2"/>
</dbReference>
<gene>
    <name evidence="7" type="primary">HSH49_1</name>
    <name evidence="7" type="ORF">GRS66_005065</name>
</gene>
<dbReference type="InterPro" id="IPR012677">
    <property type="entry name" value="Nucleotide-bd_a/b_plait_sf"/>
</dbReference>
<feature type="domain" description="RRM" evidence="6">
    <location>
        <begin position="108"/>
        <end position="185"/>
    </location>
</feature>
<dbReference type="EMBL" id="CP048996">
    <property type="protein sequence ID" value="QID82637.1"/>
    <property type="molecule type" value="Genomic_DNA"/>
</dbReference>
<dbReference type="AlphaFoldDB" id="A0A6C1E1J9"/>
<dbReference type="PANTHER" id="PTHR48030:SF3">
    <property type="entry name" value="SPLICING FACTOR 3B SUBUNIT 4"/>
    <property type="match status" value="1"/>
</dbReference>
<dbReference type="InterPro" id="IPR035979">
    <property type="entry name" value="RBD_domain_sf"/>
</dbReference>
<evidence type="ECO:0000313" key="7">
    <source>
        <dbReference type="EMBL" id="QID82637.1"/>
    </source>
</evidence>
<evidence type="ECO:0000259" key="6">
    <source>
        <dbReference type="PROSITE" id="PS50102"/>
    </source>
</evidence>
<evidence type="ECO:0000256" key="4">
    <source>
        <dbReference type="ARBA" id="ARBA00023242"/>
    </source>
</evidence>
<keyword evidence="3 5" id="KW-0694">RNA-binding</keyword>
<organism evidence="7 8">
    <name type="scientific">Saccharomyces pastorianus</name>
    <name type="common">Lager yeast</name>
    <name type="synonym">Saccharomyces cerevisiae x Saccharomyces eubayanus</name>
    <dbReference type="NCBI Taxonomy" id="27292"/>
    <lineage>
        <taxon>Eukaryota</taxon>
        <taxon>Fungi</taxon>
        <taxon>Dikarya</taxon>
        <taxon>Ascomycota</taxon>
        <taxon>Saccharomycotina</taxon>
        <taxon>Saccharomycetes</taxon>
        <taxon>Saccharomycetales</taxon>
        <taxon>Saccharomycetaceae</taxon>
        <taxon>Saccharomyces</taxon>
    </lineage>
</organism>
<dbReference type="Proteomes" id="UP000501346">
    <property type="component" value="Chromosome ScXV-ScXI"/>
</dbReference>
<dbReference type="GO" id="GO:0000398">
    <property type="term" value="P:mRNA splicing, via spliceosome"/>
    <property type="evidence" value="ECO:0007669"/>
    <property type="project" value="UniProtKB-ARBA"/>
</dbReference>